<dbReference type="EMBL" id="JBHEZX010000005">
    <property type="protein sequence ID" value="MFC1410308.1"/>
    <property type="molecule type" value="Genomic_DNA"/>
</dbReference>
<protein>
    <submittedName>
        <fullName evidence="1">YfbM family protein</fullName>
    </submittedName>
</protein>
<dbReference type="Proteomes" id="UP001592582">
    <property type="component" value="Unassembled WGS sequence"/>
</dbReference>
<evidence type="ECO:0000313" key="2">
    <source>
        <dbReference type="EMBL" id="MFC1431305.1"/>
    </source>
</evidence>
<dbReference type="RefSeq" id="WP_380507719.1">
    <property type="nucleotide sequence ID" value="NZ_JBHEZX010000005.1"/>
</dbReference>
<dbReference type="EMBL" id="JBHEZY010000003">
    <property type="protein sequence ID" value="MFC1431305.1"/>
    <property type="molecule type" value="Genomic_DNA"/>
</dbReference>
<sequence length="165" mass="18730">MSMIGEYLRLQPAELARALQDPAWALEFAQEIQDTEESDGSPPHEARLFSTHQTWDLLGFLLRRRGFPVDIVHGEEPFTDEDWGYGPPRFLPADRVRVAAETLSRTTYDDLVNGVHHQELQEAGVYPLGWDTPASLDWARDRFSLLTAFFEAAATDGDSILLWLD</sequence>
<reference evidence="3 4" key="1">
    <citation type="submission" date="2024-09" db="EMBL/GenBank/DDBJ databases">
        <authorList>
            <person name="Lee S.D."/>
        </authorList>
    </citation>
    <scope>NUCLEOTIDE SEQUENCE [LARGE SCALE GENOMIC DNA]</scope>
    <source>
        <strain evidence="1 4">N1-1</strain>
        <strain evidence="2 3">N1-3</strain>
    </source>
</reference>
<organism evidence="1 4">
    <name type="scientific">Streptacidiphilus alkalitolerans</name>
    <dbReference type="NCBI Taxonomy" id="3342712"/>
    <lineage>
        <taxon>Bacteria</taxon>
        <taxon>Bacillati</taxon>
        <taxon>Actinomycetota</taxon>
        <taxon>Actinomycetes</taxon>
        <taxon>Kitasatosporales</taxon>
        <taxon>Streptomycetaceae</taxon>
        <taxon>Streptacidiphilus</taxon>
    </lineage>
</organism>
<evidence type="ECO:0000313" key="4">
    <source>
        <dbReference type="Proteomes" id="UP001592582"/>
    </source>
</evidence>
<dbReference type="InterPro" id="IPR015068">
    <property type="entry name" value="DUF1877"/>
</dbReference>
<dbReference type="SUPFAM" id="SSF111069">
    <property type="entry name" value="Hypothetical protein yfbM"/>
    <property type="match status" value="1"/>
</dbReference>
<dbReference type="Pfam" id="PF08974">
    <property type="entry name" value="DUF1877"/>
    <property type="match status" value="1"/>
</dbReference>
<proteinExistence type="predicted"/>
<accession>A0ABV6V9K3</accession>
<comment type="caution">
    <text evidence="1">The sequence shown here is derived from an EMBL/GenBank/DDBJ whole genome shotgun (WGS) entry which is preliminary data.</text>
</comment>
<evidence type="ECO:0000313" key="3">
    <source>
        <dbReference type="Proteomes" id="UP001592530"/>
    </source>
</evidence>
<keyword evidence="4" id="KW-1185">Reference proteome</keyword>
<dbReference type="InterPro" id="IPR035944">
    <property type="entry name" value="YfbM-like_sf"/>
</dbReference>
<dbReference type="Gene3D" id="3.40.1760.10">
    <property type="entry name" value="YfbM-like super family"/>
    <property type="match status" value="1"/>
</dbReference>
<name>A0ABV6V9K3_9ACTN</name>
<gene>
    <name evidence="2" type="ORF">ACEZDB_11670</name>
    <name evidence="1" type="ORF">ACEZDG_13630</name>
</gene>
<dbReference type="Proteomes" id="UP001592530">
    <property type="component" value="Unassembled WGS sequence"/>
</dbReference>
<evidence type="ECO:0000313" key="1">
    <source>
        <dbReference type="EMBL" id="MFC1410308.1"/>
    </source>
</evidence>